<keyword evidence="2" id="KW-0812">Transmembrane</keyword>
<dbReference type="EMBL" id="CAICTM010000646">
    <property type="protein sequence ID" value="CAB9514336.1"/>
    <property type="molecule type" value="Genomic_DNA"/>
</dbReference>
<proteinExistence type="predicted"/>
<accession>A0A9N8E823</accession>
<feature type="transmembrane region" description="Helical" evidence="2">
    <location>
        <begin position="106"/>
        <end position="127"/>
    </location>
</feature>
<dbReference type="AlphaFoldDB" id="A0A9N8E823"/>
<evidence type="ECO:0000256" key="2">
    <source>
        <dbReference type="SAM" id="Phobius"/>
    </source>
</evidence>
<dbReference type="PANTHER" id="PTHR35550">
    <property type="match status" value="1"/>
</dbReference>
<keyword evidence="2" id="KW-1133">Transmembrane helix</keyword>
<keyword evidence="4" id="KW-1185">Reference proteome</keyword>
<dbReference type="Pfam" id="PF11317">
    <property type="entry name" value="DUF3119"/>
    <property type="match status" value="1"/>
</dbReference>
<keyword evidence="2" id="KW-0472">Membrane</keyword>
<sequence length="254" mass="27664">MKILSTVVPCMMMALSSDAFVSTPKSHRSAASAITILQESKSPLDMFGGIGETLSKEIGSLLKSKEDTAVKAVEEKEAKPTIPDVVIDSDYKLGAIFLAGGILLDLIPYIQLTLGPFVTLLGILFVVQTARLRFCFDDTSFELRTTGGDENEGNLGQTGENIVVGGENRWTYDSFVNYDFFPEGWIDQPQGPILVYFKETQTPSENWNDGPGQSANSPEALANGAKPGQVHFFPAICNSKQLRDEFARRGCAKL</sequence>
<dbReference type="PANTHER" id="PTHR35550:SF2">
    <property type="entry name" value="OS05G0401200 PROTEIN"/>
    <property type="match status" value="1"/>
</dbReference>
<evidence type="ECO:0000313" key="3">
    <source>
        <dbReference type="EMBL" id="CAB9514336.1"/>
    </source>
</evidence>
<feature type="region of interest" description="Disordered" evidence="1">
    <location>
        <begin position="203"/>
        <end position="223"/>
    </location>
</feature>
<protein>
    <submittedName>
        <fullName evidence="3">Uncharacterized protein</fullName>
    </submittedName>
</protein>
<reference evidence="3" key="1">
    <citation type="submission" date="2020-06" db="EMBL/GenBank/DDBJ databases">
        <authorList>
            <consortium name="Plant Systems Biology data submission"/>
        </authorList>
    </citation>
    <scope>NUCLEOTIDE SEQUENCE</scope>
    <source>
        <strain evidence="3">D6</strain>
    </source>
</reference>
<comment type="caution">
    <text evidence="3">The sequence shown here is derived from an EMBL/GenBank/DDBJ whole genome shotgun (WGS) entry which is preliminary data.</text>
</comment>
<feature type="compositionally biased region" description="Polar residues" evidence="1">
    <location>
        <begin position="203"/>
        <end position="217"/>
    </location>
</feature>
<dbReference type="OrthoDB" id="1921626at2759"/>
<dbReference type="InterPro" id="IPR021467">
    <property type="entry name" value="DUF3119"/>
</dbReference>
<dbReference type="Proteomes" id="UP001153069">
    <property type="component" value="Unassembled WGS sequence"/>
</dbReference>
<gene>
    <name evidence="3" type="ORF">SEMRO_647_G180940.1</name>
</gene>
<name>A0A9N8E823_9STRA</name>
<evidence type="ECO:0000313" key="4">
    <source>
        <dbReference type="Proteomes" id="UP001153069"/>
    </source>
</evidence>
<evidence type="ECO:0000256" key="1">
    <source>
        <dbReference type="SAM" id="MobiDB-lite"/>
    </source>
</evidence>
<organism evidence="3 4">
    <name type="scientific">Seminavis robusta</name>
    <dbReference type="NCBI Taxonomy" id="568900"/>
    <lineage>
        <taxon>Eukaryota</taxon>
        <taxon>Sar</taxon>
        <taxon>Stramenopiles</taxon>
        <taxon>Ochrophyta</taxon>
        <taxon>Bacillariophyta</taxon>
        <taxon>Bacillariophyceae</taxon>
        <taxon>Bacillariophycidae</taxon>
        <taxon>Naviculales</taxon>
        <taxon>Naviculaceae</taxon>
        <taxon>Seminavis</taxon>
    </lineage>
</organism>